<name>A0ABV6NXP9_9ACTN</name>
<dbReference type="RefSeq" id="WP_377339273.1">
    <property type="nucleotide sequence ID" value="NZ_JBHLUE010000011.1"/>
</dbReference>
<protein>
    <submittedName>
        <fullName evidence="1">DUF2795 domain-containing protein</fullName>
    </submittedName>
</protein>
<keyword evidence="2" id="KW-1185">Reference proteome</keyword>
<gene>
    <name evidence="1" type="ORF">ACFFHU_15115</name>
</gene>
<evidence type="ECO:0000313" key="1">
    <source>
        <dbReference type="EMBL" id="MFC0565461.1"/>
    </source>
</evidence>
<dbReference type="Proteomes" id="UP001589894">
    <property type="component" value="Unassembled WGS sequence"/>
</dbReference>
<accession>A0ABV6NXP9</accession>
<dbReference type="EMBL" id="JBHLUE010000011">
    <property type="protein sequence ID" value="MFC0565461.1"/>
    <property type="molecule type" value="Genomic_DNA"/>
</dbReference>
<evidence type="ECO:0000313" key="2">
    <source>
        <dbReference type="Proteomes" id="UP001589894"/>
    </source>
</evidence>
<sequence>MAVNVTQLQDYLEGLDFPVSREDVVRRAQENGASTAVLQLLRSLPVEEFDSPTEVGESLSELA</sequence>
<organism evidence="1 2">
    <name type="scientific">Plantactinospora siamensis</name>
    <dbReference type="NCBI Taxonomy" id="555372"/>
    <lineage>
        <taxon>Bacteria</taxon>
        <taxon>Bacillati</taxon>
        <taxon>Actinomycetota</taxon>
        <taxon>Actinomycetes</taxon>
        <taxon>Micromonosporales</taxon>
        <taxon>Micromonosporaceae</taxon>
        <taxon>Plantactinospora</taxon>
    </lineage>
</organism>
<dbReference type="InterPro" id="IPR021527">
    <property type="entry name" value="DUF2795"/>
</dbReference>
<comment type="caution">
    <text evidence="1">The sequence shown here is derived from an EMBL/GenBank/DDBJ whole genome shotgun (WGS) entry which is preliminary data.</text>
</comment>
<reference evidence="1 2" key="1">
    <citation type="submission" date="2024-09" db="EMBL/GenBank/DDBJ databases">
        <authorList>
            <person name="Sun Q."/>
            <person name="Mori K."/>
        </authorList>
    </citation>
    <scope>NUCLEOTIDE SEQUENCE [LARGE SCALE GENOMIC DNA]</scope>
    <source>
        <strain evidence="1 2">TBRC 2205</strain>
    </source>
</reference>
<dbReference type="Pfam" id="PF11387">
    <property type="entry name" value="DUF2795"/>
    <property type="match status" value="1"/>
</dbReference>
<proteinExistence type="predicted"/>